<dbReference type="FunFam" id="4.10.950.10:FF:000001">
    <property type="entry name" value="50S ribosomal protein L2"/>
    <property type="match status" value="1"/>
</dbReference>
<feature type="region of interest" description="Disordered" evidence="5">
    <location>
        <begin position="1"/>
        <end position="38"/>
    </location>
</feature>
<feature type="compositionally biased region" description="Low complexity" evidence="5">
    <location>
        <begin position="27"/>
        <end position="38"/>
    </location>
</feature>
<dbReference type="NCBIfam" id="TIGR01171">
    <property type="entry name" value="rplB_bact"/>
    <property type="match status" value="1"/>
</dbReference>
<dbReference type="GO" id="GO:0032543">
    <property type="term" value="P:mitochondrial translation"/>
    <property type="evidence" value="ECO:0000318"/>
    <property type="project" value="GO_Central"/>
</dbReference>
<evidence type="ECO:0000256" key="3">
    <source>
        <dbReference type="ARBA" id="ARBA00023274"/>
    </source>
</evidence>
<feature type="compositionally biased region" description="Basic residues" evidence="5">
    <location>
        <begin position="338"/>
        <end position="363"/>
    </location>
</feature>
<dbReference type="InterPro" id="IPR022671">
    <property type="entry name" value="Ribosomal_uL2_CS"/>
</dbReference>
<dbReference type="Pfam" id="PF03947">
    <property type="entry name" value="Ribosomal_L2_C"/>
    <property type="match status" value="1"/>
</dbReference>
<evidence type="ECO:0000256" key="2">
    <source>
        <dbReference type="ARBA" id="ARBA00022980"/>
    </source>
</evidence>
<dbReference type="Proteomes" id="UP000054558">
    <property type="component" value="Unassembled WGS sequence"/>
</dbReference>
<dbReference type="InterPro" id="IPR014722">
    <property type="entry name" value="Rib_uL2_dom2"/>
</dbReference>
<dbReference type="STRING" id="105231.A0A1Y1ISV3"/>
<dbReference type="EMBL" id="DF237822">
    <property type="protein sequence ID" value="GAQ91876.1"/>
    <property type="molecule type" value="Genomic_DNA"/>
</dbReference>
<keyword evidence="3" id="KW-0687">Ribonucleoprotein</keyword>
<protein>
    <recommendedName>
        <fullName evidence="4">Large ribosomal subunit protein uL2m</fullName>
    </recommendedName>
</protein>
<comment type="similarity">
    <text evidence="1">Belongs to the universal ribosomal protein uL2 family.</text>
</comment>
<dbReference type="GO" id="GO:0003735">
    <property type="term" value="F:structural constituent of ribosome"/>
    <property type="evidence" value="ECO:0000318"/>
    <property type="project" value="GO_Central"/>
</dbReference>
<dbReference type="InterPro" id="IPR014726">
    <property type="entry name" value="Ribosomal_uL2_dom3"/>
</dbReference>
<dbReference type="SMART" id="SM01383">
    <property type="entry name" value="Ribosomal_L2"/>
    <property type="match status" value="1"/>
</dbReference>
<dbReference type="GO" id="GO:0005762">
    <property type="term" value="C:mitochondrial large ribosomal subunit"/>
    <property type="evidence" value="ECO:0000318"/>
    <property type="project" value="GO_Central"/>
</dbReference>
<dbReference type="OMA" id="TAQRGNC"/>
<name>A0A1Y1ISV3_KLENI</name>
<dbReference type="InterPro" id="IPR012340">
    <property type="entry name" value="NA-bd_OB-fold"/>
</dbReference>
<feature type="region of interest" description="Disordered" evidence="5">
    <location>
        <begin position="307"/>
        <end position="363"/>
    </location>
</feature>
<sequence length="363" mass="38514">MIADLSLDRDIAEESGCSEAQERPACAPSSEAPSTSYTPSPPFPLFHLHRAAFHHAVVHAAPEAAALSSGVSPSALASMVAAGQQMKSGGTGGGGTTPGTKNGLWRGEPMKQLTIGLKRIGGRNNTGRTTIWHRGGGHKRLYRVIDFKRQGPLVNDVPAMVQRIEYDPNRNAHIALIRYVSGHVAYILAPEGLAAGDPVMAGQHVDIKPGNALPLGNIPRGTVIHNIELTPGRGGQLVRAAGASAQLIGQVDRYSQVRLQSGEMRMILAKCMATVGSVSNANYHNISWGKAGKSRWLGWRPTVRGVAMNPVDHPHGGGEGKTSGGRKGSMSPWAKPAKGGKTRNKKKASTKLIMSRRKKLSAR</sequence>
<dbReference type="Pfam" id="PF00181">
    <property type="entry name" value="Ribosomal_L2_N"/>
    <property type="match status" value="1"/>
</dbReference>
<dbReference type="InterPro" id="IPR002171">
    <property type="entry name" value="Ribosomal_uL2"/>
</dbReference>
<feature type="domain" description="Large ribosomal subunit protein uL2 C-terminal" evidence="6">
    <location>
        <begin position="207"/>
        <end position="336"/>
    </location>
</feature>
<dbReference type="SMART" id="SM01382">
    <property type="entry name" value="Ribosomal_L2_C"/>
    <property type="match status" value="1"/>
</dbReference>
<dbReference type="InterPro" id="IPR008991">
    <property type="entry name" value="Translation_prot_SH3-like_sf"/>
</dbReference>
<dbReference type="GO" id="GO:0016740">
    <property type="term" value="F:transferase activity"/>
    <property type="evidence" value="ECO:0007669"/>
    <property type="project" value="InterPro"/>
</dbReference>
<evidence type="ECO:0000256" key="1">
    <source>
        <dbReference type="ARBA" id="ARBA00005636"/>
    </source>
</evidence>
<dbReference type="Gene3D" id="2.40.50.140">
    <property type="entry name" value="Nucleic acid-binding proteins"/>
    <property type="match status" value="1"/>
</dbReference>
<dbReference type="HAMAP" id="MF_01320_B">
    <property type="entry name" value="Ribosomal_uL2_B"/>
    <property type="match status" value="1"/>
</dbReference>
<reference evidence="8 9" key="1">
    <citation type="journal article" date="2014" name="Nat. Commun.">
        <title>Klebsormidium flaccidum genome reveals primary factors for plant terrestrial adaptation.</title>
        <authorList>
            <person name="Hori K."/>
            <person name="Maruyama F."/>
            <person name="Fujisawa T."/>
            <person name="Togashi T."/>
            <person name="Yamamoto N."/>
            <person name="Seo M."/>
            <person name="Sato S."/>
            <person name="Yamada T."/>
            <person name="Mori H."/>
            <person name="Tajima N."/>
            <person name="Moriyama T."/>
            <person name="Ikeuchi M."/>
            <person name="Watanabe M."/>
            <person name="Wada H."/>
            <person name="Kobayashi K."/>
            <person name="Saito M."/>
            <person name="Masuda T."/>
            <person name="Sasaki-Sekimoto Y."/>
            <person name="Mashiguchi K."/>
            <person name="Awai K."/>
            <person name="Shimojima M."/>
            <person name="Masuda S."/>
            <person name="Iwai M."/>
            <person name="Nobusawa T."/>
            <person name="Narise T."/>
            <person name="Kondo S."/>
            <person name="Saito H."/>
            <person name="Sato R."/>
            <person name="Murakawa M."/>
            <person name="Ihara Y."/>
            <person name="Oshima-Yamada Y."/>
            <person name="Ohtaka K."/>
            <person name="Satoh M."/>
            <person name="Sonobe K."/>
            <person name="Ishii M."/>
            <person name="Ohtani R."/>
            <person name="Kanamori-Sato M."/>
            <person name="Honoki R."/>
            <person name="Miyazaki D."/>
            <person name="Mochizuki H."/>
            <person name="Umetsu J."/>
            <person name="Higashi K."/>
            <person name="Shibata D."/>
            <person name="Kamiya Y."/>
            <person name="Sato N."/>
            <person name="Nakamura Y."/>
            <person name="Tabata S."/>
            <person name="Ida S."/>
            <person name="Kurokawa K."/>
            <person name="Ohta H."/>
        </authorList>
    </citation>
    <scope>NUCLEOTIDE SEQUENCE [LARGE SCALE GENOMIC DNA]</scope>
    <source>
        <strain evidence="8 9">NIES-2285</strain>
    </source>
</reference>
<organism evidence="8 9">
    <name type="scientific">Klebsormidium nitens</name>
    <name type="common">Green alga</name>
    <name type="synonym">Ulothrix nitens</name>
    <dbReference type="NCBI Taxonomy" id="105231"/>
    <lineage>
        <taxon>Eukaryota</taxon>
        <taxon>Viridiplantae</taxon>
        <taxon>Streptophyta</taxon>
        <taxon>Klebsormidiophyceae</taxon>
        <taxon>Klebsormidiales</taxon>
        <taxon>Klebsormidiaceae</taxon>
        <taxon>Klebsormidium</taxon>
    </lineage>
</organism>
<dbReference type="InterPro" id="IPR005880">
    <property type="entry name" value="Ribosomal_uL2_bac/org-type"/>
</dbReference>
<dbReference type="PANTHER" id="PTHR13691">
    <property type="entry name" value="RIBOSOMAL PROTEIN L2"/>
    <property type="match status" value="1"/>
</dbReference>
<evidence type="ECO:0000313" key="8">
    <source>
        <dbReference type="EMBL" id="GAQ91876.1"/>
    </source>
</evidence>
<feature type="compositionally biased region" description="Basic and acidic residues" evidence="5">
    <location>
        <begin position="1"/>
        <end position="12"/>
    </location>
</feature>
<evidence type="ECO:0000259" key="7">
    <source>
        <dbReference type="SMART" id="SM01383"/>
    </source>
</evidence>
<dbReference type="InterPro" id="IPR022669">
    <property type="entry name" value="Ribosomal_uL2_C"/>
</dbReference>
<evidence type="ECO:0000259" key="6">
    <source>
        <dbReference type="SMART" id="SM01382"/>
    </source>
</evidence>
<evidence type="ECO:0000256" key="5">
    <source>
        <dbReference type="SAM" id="MobiDB-lite"/>
    </source>
</evidence>
<dbReference type="OrthoDB" id="780906at2759"/>
<evidence type="ECO:0000256" key="4">
    <source>
        <dbReference type="ARBA" id="ARBA00069872"/>
    </source>
</evidence>
<feature type="region of interest" description="Disordered" evidence="5">
    <location>
        <begin position="85"/>
        <end position="106"/>
    </location>
</feature>
<dbReference type="PROSITE" id="PS00467">
    <property type="entry name" value="RIBOSOMAL_L2"/>
    <property type="match status" value="1"/>
</dbReference>
<proteinExistence type="inferred from homology"/>
<gene>
    <name evidence="8" type="ORF">KFL_008730040</name>
</gene>
<dbReference type="SUPFAM" id="SSF50104">
    <property type="entry name" value="Translation proteins SH3-like domain"/>
    <property type="match status" value="1"/>
</dbReference>
<dbReference type="Gene3D" id="2.30.30.30">
    <property type="match status" value="1"/>
</dbReference>
<dbReference type="InterPro" id="IPR022666">
    <property type="entry name" value="Ribosomal_uL2_RNA-bd_dom"/>
</dbReference>
<dbReference type="AlphaFoldDB" id="A0A1Y1ISV3"/>
<keyword evidence="9" id="KW-1185">Reference proteome</keyword>
<keyword evidence="2 8" id="KW-0689">Ribosomal protein</keyword>
<dbReference type="Gene3D" id="4.10.950.10">
    <property type="entry name" value="Ribosomal protein L2, domain 3"/>
    <property type="match status" value="1"/>
</dbReference>
<feature type="domain" description="Large ribosomal subunit protein uL2 RNA-binding" evidence="7">
    <location>
        <begin position="122"/>
        <end position="201"/>
    </location>
</feature>
<dbReference type="SUPFAM" id="SSF50249">
    <property type="entry name" value="Nucleic acid-binding proteins"/>
    <property type="match status" value="1"/>
</dbReference>
<accession>A0A1Y1ISV3</accession>
<dbReference type="FunFam" id="2.30.30.30:FF:000001">
    <property type="entry name" value="50S ribosomal protein L2"/>
    <property type="match status" value="1"/>
</dbReference>
<dbReference type="GO" id="GO:0003723">
    <property type="term" value="F:RNA binding"/>
    <property type="evidence" value="ECO:0000318"/>
    <property type="project" value="GO_Central"/>
</dbReference>
<evidence type="ECO:0000313" key="9">
    <source>
        <dbReference type="Proteomes" id="UP000054558"/>
    </source>
</evidence>
<dbReference type="PANTHER" id="PTHR13691:SF5">
    <property type="entry name" value="LARGE RIBOSOMAL SUBUNIT PROTEIN UL2M"/>
    <property type="match status" value="1"/>
</dbReference>